<feature type="transmembrane region" description="Helical" evidence="2">
    <location>
        <begin position="12"/>
        <end position="39"/>
    </location>
</feature>
<dbReference type="InParanoid" id="A0A1Z5JA98"/>
<accession>A0A1Z5JA98</accession>
<evidence type="ECO:0000313" key="5">
    <source>
        <dbReference type="Proteomes" id="UP000198406"/>
    </source>
</evidence>
<evidence type="ECO:0000256" key="2">
    <source>
        <dbReference type="SAM" id="Phobius"/>
    </source>
</evidence>
<sequence length="435" mass="49355">MHYALHSARTLFVVQNITMAFTFLRAFLTFSLGTAPLLFASGFSVRELFCHGVTLTAHSTIRMEASTEDTAITTKTRTSLAGPFVIECDSNSTHSIFKCTPIRKVNIDRETFSSEGGQAWAALHHSHRPENARMTLEAHWDGPECKVQLIPDDAEIAASLLSTLSRVLVQWSIASREAVSEQITIHFPREDEPCILQWKDPAVASSHLYNNIPGEMVEMVDRTGAVLGHVPRKLVHQHNILHRGIGIFVTKDDPMEGNQRPDLYTHRRTETKRIFPSLYDMFVGGVSLAGEDAFITAQREVEEELGLSCRDHLRPERLLQCVVCTAYNRCVVDLFVYLMNTKEESIKWQDEEVAWGSFVPYKTIEAAADRSIHRLAERGEWPGRYPPIQSSRMGKLDPEDETIRFEGAMEWTSWDFVPDGLLVWEAWLRHCQGDQ</sequence>
<evidence type="ECO:0000259" key="3">
    <source>
        <dbReference type="PROSITE" id="PS51462"/>
    </source>
</evidence>
<dbReference type="OrthoDB" id="510307at2759"/>
<keyword evidence="2" id="KW-1133">Transmembrane helix</keyword>
<dbReference type="SUPFAM" id="SSF55811">
    <property type="entry name" value="Nudix"/>
    <property type="match status" value="1"/>
</dbReference>
<dbReference type="PANTHER" id="PTHR10885:SF0">
    <property type="entry name" value="ISOPENTENYL-DIPHOSPHATE DELTA-ISOMERASE"/>
    <property type="match status" value="1"/>
</dbReference>
<organism evidence="4 5">
    <name type="scientific">Fistulifera solaris</name>
    <name type="common">Oleaginous diatom</name>
    <dbReference type="NCBI Taxonomy" id="1519565"/>
    <lineage>
        <taxon>Eukaryota</taxon>
        <taxon>Sar</taxon>
        <taxon>Stramenopiles</taxon>
        <taxon>Ochrophyta</taxon>
        <taxon>Bacillariophyta</taxon>
        <taxon>Bacillariophyceae</taxon>
        <taxon>Bacillariophycidae</taxon>
        <taxon>Naviculales</taxon>
        <taxon>Naviculaceae</taxon>
        <taxon>Fistulifera</taxon>
    </lineage>
</organism>
<evidence type="ECO:0000313" key="4">
    <source>
        <dbReference type="EMBL" id="GAX10917.1"/>
    </source>
</evidence>
<keyword evidence="2" id="KW-0472">Membrane</keyword>
<reference evidence="4 5" key="1">
    <citation type="journal article" date="2015" name="Plant Cell">
        <title>Oil accumulation by the oleaginous diatom Fistulifera solaris as revealed by the genome and transcriptome.</title>
        <authorList>
            <person name="Tanaka T."/>
            <person name="Maeda Y."/>
            <person name="Veluchamy A."/>
            <person name="Tanaka M."/>
            <person name="Abida H."/>
            <person name="Marechal E."/>
            <person name="Bowler C."/>
            <person name="Muto M."/>
            <person name="Sunaga Y."/>
            <person name="Tanaka M."/>
            <person name="Yoshino T."/>
            <person name="Taniguchi T."/>
            <person name="Fukuda Y."/>
            <person name="Nemoto M."/>
            <person name="Matsumoto M."/>
            <person name="Wong P.S."/>
            <person name="Aburatani S."/>
            <person name="Fujibuchi W."/>
        </authorList>
    </citation>
    <scope>NUCLEOTIDE SEQUENCE [LARGE SCALE GENOMIC DNA]</scope>
    <source>
        <strain evidence="4 5">JPCC DA0580</strain>
    </source>
</reference>
<feature type="domain" description="Nudix hydrolase" evidence="3">
    <location>
        <begin position="240"/>
        <end position="381"/>
    </location>
</feature>
<keyword evidence="1" id="KW-0378">Hydrolase</keyword>
<dbReference type="InterPro" id="IPR020084">
    <property type="entry name" value="NUDIX_hydrolase_CS"/>
</dbReference>
<keyword evidence="5" id="KW-1185">Reference proteome</keyword>
<dbReference type="Proteomes" id="UP000198406">
    <property type="component" value="Unassembled WGS sequence"/>
</dbReference>
<gene>
    <name evidence="4" type="ORF">FisN_4Hh132</name>
</gene>
<keyword evidence="2" id="KW-0812">Transmembrane</keyword>
<dbReference type="InterPro" id="IPR000086">
    <property type="entry name" value="NUDIX_hydrolase_dom"/>
</dbReference>
<dbReference type="Pfam" id="PF00293">
    <property type="entry name" value="NUDIX"/>
    <property type="match status" value="1"/>
</dbReference>
<dbReference type="GO" id="GO:0016787">
    <property type="term" value="F:hydrolase activity"/>
    <property type="evidence" value="ECO:0007669"/>
    <property type="project" value="UniProtKB-KW"/>
</dbReference>
<proteinExistence type="predicted"/>
<comment type="caution">
    <text evidence="4">The sequence shown here is derived from an EMBL/GenBank/DDBJ whole genome shotgun (WGS) entry which is preliminary data.</text>
</comment>
<dbReference type="InterPro" id="IPR015797">
    <property type="entry name" value="NUDIX_hydrolase-like_dom_sf"/>
</dbReference>
<evidence type="ECO:0000256" key="1">
    <source>
        <dbReference type="ARBA" id="ARBA00022801"/>
    </source>
</evidence>
<dbReference type="PROSITE" id="PS00893">
    <property type="entry name" value="NUDIX_BOX"/>
    <property type="match status" value="1"/>
</dbReference>
<dbReference type="AlphaFoldDB" id="A0A1Z5JA98"/>
<dbReference type="Gene3D" id="3.90.79.10">
    <property type="entry name" value="Nucleoside Triphosphate Pyrophosphohydrolase"/>
    <property type="match status" value="1"/>
</dbReference>
<dbReference type="PANTHER" id="PTHR10885">
    <property type="entry name" value="ISOPENTENYL-DIPHOSPHATE DELTA-ISOMERASE"/>
    <property type="match status" value="1"/>
</dbReference>
<dbReference type="PROSITE" id="PS51462">
    <property type="entry name" value="NUDIX"/>
    <property type="match status" value="1"/>
</dbReference>
<name>A0A1Z5JA98_FISSO</name>
<dbReference type="EMBL" id="BDSP01000030">
    <property type="protein sequence ID" value="GAX10917.1"/>
    <property type="molecule type" value="Genomic_DNA"/>
</dbReference>
<protein>
    <recommendedName>
        <fullName evidence="3">Nudix hydrolase domain-containing protein</fullName>
    </recommendedName>
</protein>